<name>A0A4Q7KCA1_9PSEU</name>
<evidence type="ECO:0000256" key="2">
    <source>
        <dbReference type="ARBA" id="ARBA00023125"/>
    </source>
</evidence>
<dbReference type="EMBL" id="SGWQ01000017">
    <property type="protein sequence ID" value="RZS30323.1"/>
    <property type="molecule type" value="Genomic_DNA"/>
</dbReference>
<gene>
    <name evidence="5" type="ORF">EV193_11719</name>
</gene>
<keyword evidence="6" id="KW-1185">Reference proteome</keyword>
<dbReference type="InterPro" id="IPR051011">
    <property type="entry name" value="Metal_resp_trans_reg"/>
</dbReference>
<dbReference type="GO" id="GO:0003677">
    <property type="term" value="F:DNA binding"/>
    <property type="evidence" value="ECO:0007669"/>
    <property type="project" value="UniProtKB-KW"/>
</dbReference>
<evidence type="ECO:0000313" key="6">
    <source>
        <dbReference type="Proteomes" id="UP000294257"/>
    </source>
</evidence>
<dbReference type="AlphaFoldDB" id="A0A4Q7KCA1"/>
<keyword evidence="2" id="KW-0238">DNA-binding</keyword>
<sequence length="314" mass="33839">MTLLTIRPSAQVRARFAPSPLAETVATLVLVGDPTPPAGGRDWLERHADALGEITADRTTYALVCVLAASVRPPGFLLSVPPMSGATFDDELAAVEATPLMRARRDLLRATGIGLPPVLEGDDVVPRIADALRMVWNRLTRHDWERREAAFTHDTAQRAGRLDAHGWTRALAGLGPAVRWLGENRLHVAQREPVHAEVRDAELVLVPCGLGVSWYGVHTSGTHTITYPTRVADAPGGDGLDRLVGATRAKILRTLRDPTTTSQLAAQLGYSLATVSAHLSALTGARLATSERDGRSVRYWRTQLGDALVEAQST</sequence>
<dbReference type="SUPFAM" id="SSF46785">
    <property type="entry name" value="Winged helix' DNA-binding domain"/>
    <property type="match status" value="1"/>
</dbReference>
<accession>A0A4Q7KCA1</accession>
<dbReference type="InterPro" id="IPR011991">
    <property type="entry name" value="ArsR-like_HTH"/>
</dbReference>
<dbReference type="PANTHER" id="PTHR43132">
    <property type="entry name" value="ARSENICAL RESISTANCE OPERON REPRESSOR ARSR-RELATED"/>
    <property type="match status" value="1"/>
</dbReference>
<evidence type="ECO:0000256" key="3">
    <source>
        <dbReference type="ARBA" id="ARBA00023163"/>
    </source>
</evidence>
<dbReference type="InterPro" id="IPR001845">
    <property type="entry name" value="HTH_ArsR_DNA-bd_dom"/>
</dbReference>
<reference evidence="5 6" key="1">
    <citation type="submission" date="2019-02" db="EMBL/GenBank/DDBJ databases">
        <title>Genomic Encyclopedia of Type Strains, Phase IV (KMG-IV): sequencing the most valuable type-strain genomes for metagenomic binning, comparative biology and taxonomic classification.</title>
        <authorList>
            <person name="Goeker M."/>
        </authorList>
    </citation>
    <scope>NUCLEOTIDE SEQUENCE [LARGE SCALE GENOMIC DNA]</scope>
    <source>
        <strain evidence="5 6">DSM 101727</strain>
    </source>
</reference>
<organism evidence="5 6">
    <name type="scientific">Herbihabitans rhizosphaerae</name>
    <dbReference type="NCBI Taxonomy" id="1872711"/>
    <lineage>
        <taxon>Bacteria</taxon>
        <taxon>Bacillati</taxon>
        <taxon>Actinomycetota</taxon>
        <taxon>Actinomycetes</taxon>
        <taxon>Pseudonocardiales</taxon>
        <taxon>Pseudonocardiaceae</taxon>
        <taxon>Herbihabitans</taxon>
    </lineage>
</organism>
<keyword evidence="1" id="KW-0805">Transcription regulation</keyword>
<proteinExistence type="predicted"/>
<evidence type="ECO:0000313" key="5">
    <source>
        <dbReference type="EMBL" id="RZS30323.1"/>
    </source>
</evidence>
<dbReference type="GO" id="GO:0003700">
    <property type="term" value="F:DNA-binding transcription factor activity"/>
    <property type="evidence" value="ECO:0007669"/>
    <property type="project" value="InterPro"/>
</dbReference>
<dbReference type="Proteomes" id="UP000294257">
    <property type="component" value="Unassembled WGS sequence"/>
</dbReference>
<evidence type="ECO:0000259" key="4">
    <source>
        <dbReference type="SMART" id="SM00418"/>
    </source>
</evidence>
<dbReference type="InterPro" id="IPR036390">
    <property type="entry name" value="WH_DNA-bd_sf"/>
</dbReference>
<feature type="domain" description="HTH arsR-type" evidence="4">
    <location>
        <begin position="238"/>
        <end position="313"/>
    </location>
</feature>
<dbReference type="CDD" id="cd00090">
    <property type="entry name" value="HTH_ARSR"/>
    <property type="match status" value="1"/>
</dbReference>
<protein>
    <submittedName>
        <fullName evidence="5">ArsR family transcriptional regulator</fullName>
    </submittedName>
</protein>
<dbReference type="RefSeq" id="WP_130348559.1">
    <property type="nucleotide sequence ID" value="NZ_SGWQ01000017.1"/>
</dbReference>
<dbReference type="OrthoDB" id="3460651at2"/>
<dbReference type="Gene3D" id="1.10.10.10">
    <property type="entry name" value="Winged helix-like DNA-binding domain superfamily/Winged helix DNA-binding domain"/>
    <property type="match status" value="1"/>
</dbReference>
<dbReference type="Pfam" id="PF12840">
    <property type="entry name" value="HTH_20"/>
    <property type="match status" value="1"/>
</dbReference>
<dbReference type="SMART" id="SM00418">
    <property type="entry name" value="HTH_ARSR"/>
    <property type="match status" value="1"/>
</dbReference>
<evidence type="ECO:0000256" key="1">
    <source>
        <dbReference type="ARBA" id="ARBA00023015"/>
    </source>
</evidence>
<dbReference type="InterPro" id="IPR036388">
    <property type="entry name" value="WH-like_DNA-bd_sf"/>
</dbReference>
<keyword evidence="3" id="KW-0804">Transcription</keyword>
<dbReference type="PANTHER" id="PTHR43132:SF2">
    <property type="entry name" value="ARSENICAL RESISTANCE OPERON REPRESSOR ARSR-RELATED"/>
    <property type="match status" value="1"/>
</dbReference>
<comment type="caution">
    <text evidence="5">The sequence shown here is derived from an EMBL/GenBank/DDBJ whole genome shotgun (WGS) entry which is preliminary data.</text>
</comment>